<dbReference type="GO" id="GO:0004671">
    <property type="term" value="F:protein C-terminal S-isoprenylcysteine carboxyl O-methyltransferase activity"/>
    <property type="evidence" value="ECO:0007669"/>
    <property type="project" value="InterPro"/>
</dbReference>
<organism evidence="6 7">
    <name type="scientific">Azospirillum thermophilum</name>
    <dbReference type="NCBI Taxonomy" id="2202148"/>
    <lineage>
        <taxon>Bacteria</taxon>
        <taxon>Pseudomonadati</taxon>
        <taxon>Pseudomonadota</taxon>
        <taxon>Alphaproteobacteria</taxon>
        <taxon>Rhodospirillales</taxon>
        <taxon>Azospirillaceae</taxon>
        <taxon>Azospirillum</taxon>
    </lineage>
</organism>
<name>A0A2S2CU05_9PROT</name>
<evidence type="ECO:0000256" key="1">
    <source>
        <dbReference type="ARBA" id="ARBA00004141"/>
    </source>
</evidence>
<dbReference type="Proteomes" id="UP000245629">
    <property type="component" value="Chromosome 2"/>
</dbReference>
<feature type="transmembrane region" description="Helical" evidence="5">
    <location>
        <begin position="118"/>
        <end position="144"/>
    </location>
</feature>
<dbReference type="OrthoDB" id="7203053at2"/>
<dbReference type="InterPro" id="IPR007269">
    <property type="entry name" value="ICMT_MeTrfase"/>
</dbReference>
<evidence type="ECO:0000256" key="3">
    <source>
        <dbReference type="ARBA" id="ARBA00022989"/>
    </source>
</evidence>
<dbReference type="Pfam" id="PF04140">
    <property type="entry name" value="ICMT"/>
    <property type="match status" value="1"/>
</dbReference>
<keyword evidence="2 5" id="KW-0812">Transmembrane</keyword>
<feature type="transmembrane region" description="Helical" evidence="5">
    <location>
        <begin position="41"/>
        <end position="59"/>
    </location>
</feature>
<dbReference type="KEGG" id="azz:DEW08_12205"/>
<feature type="transmembrane region" description="Helical" evidence="5">
    <location>
        <begin position="71"/>
        <end position="92"/>
    </location>
</feature>
<proteinExistence type="predicted"/>
<protein>
    <recommendedName>
        <fullName evidence="8">Methyltransferase</fullName>
    </recommendedName>
</protein>
<keyword evidence="7" id="KW-1185">Reference proteome</keyword>
<dbReference type="GO" id="GO:0016020">
    <property type="term" value="C:membrane"/>
    <property type="evidence" value="ECO:0007669"/>
    <property type="project" value="UniProtKB-SubCell"/>
</dbReference>
<dbReference type="AlphaFoldDB" id="A0A2S2CU05"/>
<evidence type="ECO:0000313" key="6">
    <source>
        <dbReference type="EMBL" id="AWK87992.1"/>
    </source>
</evidence>
<evidence type="ECO:0000256" key="4">
    <source>
        <dbReference type="ARBA" id="ARBA00023136"/>
    </source>
</evidence>
<evidence type="ECO:0000313" key="7">
    <source>
        <dbReference type="Proteomes" id="UP000245629"/>
    </source>
</evidence>
<sequence>MGWPQIIVLLVAAQRLAELTVARRNTRRLLADGAEEVGAAHYPLFVVLHAGWLAALFLATPPDRPVQIGWLVLFVLLQAGRVWVIASLGRFWTTRIISLPGAPLVRRGPFLWVRHPNYLIVAGELAVLPLALGEPLLAVLFTILNIPLTRHRIRIEEEALAERRPLSPAGSTAP</sequence>
<reference evidence="7" key="1">
    <citation type="submission" date="2018-05" db="EMBL/GenBank/DDBJ databases">
        <title>Azospirillum thermophila sp. nov., a novel isolated from hot spring.</title>
        <authorList>
            <person name="Zhao Z."/>
        </authorList>
    </citation>
    <scope>NUCLEOTIDE SEQUENCE [LARGE SCALE GENOMIC DNA]</scope>
    <source>
        <strain evidence="7">CFH 70021</strain>
    </source>
</reference>
<comment type="subcellular location">
    <subcellularLocation>
        <location evidence="1">Membrane</location>
        <topology evidence="1">Multi-pass membrane protein</topology>
    </subcellularLocation>
</comment>
<evidence type="ECO:0008006" key="8">
    <source>
        <dbReference type="Google" id="ProtNLM"/>
    </source>
</evidence>
<evidence type="ECO:0000256" key="2">
    <source>
        <dbReference type="ARBA" id="ARBA00022692"/>
    </source>
</evidence>
<evidence type="ECO:0000256" key="5">
    <source>
        <dbReference type="SAM" id="Phobius"/>
    </source>
</evidence>
<keyword evidence="3 5" id="KW-1133">Transmembrane helix</keyword>
<dbReference type="EMBL" id="CP029353">
    <property type="protein sequence ID" value="AWK87992.1"/>
    <property type="molecule type" value="Genomic_DNA"/>
</dbReference>
<accession>A0A2S2CU05</accession>
<gene>
    <name evidence="6" type="ORF">DEW08_12205</name>
</gene>
<keyword evidence="4 5" id="KW-0472">Membrane</keyword>
<dbReference type="Gene3D" id="1.20.120.1630">
    <property type="match status" value="1"/>
</dbReference>